<dbReference type="Gene3D" id="2.60.40.1140">
    <property type="entry name" value="Collagen-binding surface protein Cna, B-type domain"/>
    <property type="match status" value="3"/>
</dbReference>
<dbReference type="RefSeq" id="WP_160426341.1">
    <property type="nucleotide sequence ID" value="NZ_WSTA01000078.1"/>
</dbReference>
<feature type="transmembrane region" description="Helical" evidence="2">
    <location>
        <begin position="3105"/>
        <end position="3126"/>
    </location>
</feature>
<accession>A0A6I4P4E4</accession>
<feature type="region of interest" description="Disordered" evidence="1">
    <location>
        <begin position="698"/>
        <end position="745"/>
    </location>
</feature>
<evidence type="ECO:0000259" key="4">
    <source>
        <dbReference type="Pfam" id="PF19407"/>
    </source>
</evidence>
<keyword evidence="2" id="KW-0812">Transmembrane</keyword>
<dbReference type="InterPro" id="IPR046022">
    <property type="entry name" value="DUF5979"/>
</dbReference>
<dbReference type="EMBL" id="WSTA01000078">
    <property type="protein sequence ID" value="MWB99775.1"/>
    <property type="molecule type" value="Genomic_DNA"/>
</dbReference>
<keyword evidence="6" id="KW-1185">Reference proteome</keyword>
<comment type="caution">
    <text evidence="5">The sequence shown here is derived from an EMBL/GenBank/DDBJ whole genome shotgun (WGS) entry which is preliminary data.</text>
</comment>
<feature type="domain" description="DUF5979" evidence="4">
    <location>
        <begin position="2536"/>
        <end position="2654"/>
    </location>
</feature>
<name>A0A6I4P4E4_9MICO</name>
<feature type="domain" description="DUF5979" evidence="4">
    <location>
        <begin position="1846"/>
        <end position="1972"/>
    </location>
</feature>
<feature type="domain" description="DUF5979" evidence="4">
    <location>
        <begin position="2874"/>
        <end position="2987"/>
    </location>
</feature>
<evidence type="ECO:0000256" key="1">
    <source>
        <dbReference type="SAM" id="MobiDB-lite"/>
    </source>
</evidence>
<sequence length="3132" mass="321859">MSKFRRALAGIVAGVLLLGAGATFAAPVAYGAPDDGDFIVSKSVSPVQDTYAPGDQFSYIIQLTCNSNLVAICLNTSLADTLPPPLVFDPQVDDPVVVVGAGNSTVEVGADSFTVDFTSSDATGTGMPAGQLATITVYVEIPSDISADYNDAPIVNTATATSDSALTETDDSPIVIAVPEVLDSTVQKSVDDHQAEGSPGVPALVGQPVDYTVGGGNASNRSVDQIIVQDPADGTTSPFDPYLDFTGITSITPPAGADQVQIEWLDADGNWTVAYPTGPIPADPSGIPDVDPLSQVQGLRFTFSNSTGALLPPTPAGEEASIGFGAETNDDVLDIPPGTDVPVPNSASSQIVVHDDPSVPRTAPGDVVVSNQGPTVVTTKGFNPPTVLAGENSTATISATNGFRPVTSMVIQEPSPGSPDLAEQGLDFVGFTGGVVWPPNATGASVEYVYADGTTETLDAGAPNTLPDPTGAGTGGVVGFTVTFTGPIIANANASIPFEVTAQPVDTPEDVTSTNETTTTVTDETGASGTGDAEADLTRQPGRLSTVITKSVARSELWAVPGTSSTVSIFAGIDNDGANASTIGSDHLTISDPPDPQPGDPITPFWNAFDLSQITVGVPANADLQIQYWDGDEWIDLPGGQLDGAGTLNVAIPGALREEIQGIRFVFTPKPGELLPPGFQVTPSLSVVTRDQFRDGSGSVADAAAANAPLTVPNTAESSVDNPNDPDPSDNTAQGSDSTDLLPIDDGDGIDAIAKSWLDDPDPLYAFSDEQRTARLSWSTEGLPFDSVTLTDDPSAAPSFDDSAVAASVFDAWDLVEIGAIDAGLDPAMPYDRIAAVELFLWDETAGTGAWVDVTAAACPSAADCDGAFPGYVLSDDERENARAVRLVYEEGSNRGGGGPVAGSGVAPSYDQERNLDLVFELRNAKRSDGGPVTGTLHSEDYNSGSAGVVVNTGSFSGEGIVPIEQEASAPITILDSTVDVSVTKEFDQDELPVPPLTTPDDEYPLVGATLTARNETPANVLSLELSDPAEGSGTTTYEYLNLASIDSIAGPIDDAFGTVRLTREDGGTDEYPISVALGFSAADLLDVVGVTVVYEDPDDVTIPTFGQIVVHLTYQARQTLRSDPATPVAVGDQAVNVAGATAIRPGGDPQLDTATGTAADSVLFVDATYGVEATKTIDPESRYENEPREGYTVTLSGQPTGNVRTTVLTLTDAEPTFWNAFEFAAFPSTALPSNLHQVRVSALTGVVVETDGTNLTQTCGGSSDLTACWVVGDWQDAAAGDNSVTPALPASVSAADVRGLRIEVRVDAASSNWENPINPIVAIPFTADRLENLHVGPGGEIDSVAVPSTQPGLQTAPGETVQGTTSNSVDVHGDGAWVTGGGTLWEADASAGDDTQLLHLPSGISVEKLPGNGSGGVLSQRFPPASRIPYVMTITNTGQWPIEGLTLTDQVGADADGALLEPVPGADPVFEFELTDAGGTELDTDGFAGSLDPVTGEVEITVPDGFVFQPGDVLVITSWLQFRSGLAPATPVVNSITATSDRIFDTCESTELGLPVDAETDADSCTASTSVAPSAAAPIGLEKTVKGSAAGVPGAAVGSENYDDLGVLNFADANSADACATGNSNQAGYYKSTCLPITRPGGIATWRVDFTNIGNVAAESVGGIDVLPIIGDTGVTVGSSRGSQWSPVFAGNVQFLGEVNSADVTVEQYYLETVPDVACNAADIEYTTRGTAVPPEDPCYADLTSRDWVLFDPNTLPLIERPSMRALKTVVRWDEGSGLQPGTAGGFTFDTRTPYVLPDSYPGGLPVAWNAVAAGAAAVYQGTQVYQGPVEPVRAGIAVPTGRIDLQKEVVVPDGWTAPLPDSYDFGVQCLSGPVGVDLVSDAGDPASPVTVPADGSVVTFGDGTNLPLYANCTVQETPAQGSTVTYDPSGVLPSSGVITAQRDLTERADVHHPAGGETELERVLVTNEYEYGGFSVVKRVTEGGAVDQNGDPIAFDPEFTFTASCTFNGAEMIPAGDSPFTLSRDETATFDSLPVGSECTVAETDAAGATTSNLVVTENGVAGPPTEDSADFVVLADDDEGAHVTAVDVENVYTVGSLEITKQVTGDGAADWAADSFTVHVTCTWDQATTNPVYDDTATLADGETWAIDDLPTGAECTVEETDDGGATEVAVTPNPVVIGDAGVDAAPVAVAVENDYRVGGFEIAKSVVGPGVGFSDGVDFAFHYVCTYEGATVGEGDLSITGDGTAGPLVSDPVEGLPVGTACTIEETDAGGADLLPDPVDVTIPDEADGTAQVVTADLENRYSAGTITVTKALAGDGMNAPQAIAGQYTVHVTCALTDGGTPVYEGDVVVGGDGTPVTVADPDSGDPLLLPIGTHCWGVETDDGGASASSVDYDSFDNAVIVVATESDDPQELGITATNTFDFAEIEVTKLVTGNPDHAAGTTFTILVSCVLDREPPNEPVVIYDQEPVELVDGETVTLGPVPYNATCYAEEPDGMGAWDIQVSAPEDAPITVVPGPTQEIVVTNDFPDAGFSVTKTIDNGGAADQGGSAISYEYVYRFEAECTFEGETVLEEEFELADGATQDFTGLPAGAECTVDEIETQGAASTTMVLTRSGVDVELGETSTSGAFTLDPDDDGQSVTALAVTNHYTVGSLEITKSVVGTGADAWGGTFGDFEVHLVCTLEAADPDVVYDGTGTLTADAPGNVLLVENLPTGAECSLSETDDGGATESTITPDTVLIGDDATDEPAQFEVENDFRTGSLDVLKELTGPGAPVFSEGDYAFRVVCTYEFRIVVNQPLVVHADGGEGPFSSDVITGIPVGATCVVAETAWGNADGPAAPVTVTIPDQDEPGVESVVVAGFMNPFSLGTLELTKAVDGSAADADYVADAVFTVQVTCQIEVAGELVTLYGAPVQITAGETVEIVDADGDPVQLPGGAHCFGEETDDGGATAASVDFDSYDNAAIVEASDEPQELEITATNTFDSGSLDLSKTVSGAVAEANGKVFVVAVTCVFDRGANDPYTALDAAPVVIAAGETQTLDGLPIGAECWAEETDAGGAVEVTVSATAATPVTIGADAAVVITIDNRFDPPLPSTGIEPERAVLIALGLLLLGGGVVAAGYLARRRRFG</sequence>
<organism evidence="5 6">
    <name type="scientific">Agromyces seonyuensis</name>
    <dbReference type="NCBI Taxonomy" id="2662446"/>
    <lineage>
        <taxon>Bacteria</taxon>
        <taxon>Bacillati</taxon>
        <taxon>Actinomycetota</taxon>
        <taxon>Actinomycetes</taxon>
        <taxon>Micrococcales</taxon>
        <taxon>Microbacteriaceae</taxon>
        <taxon>Agromyces</taxon>
    </lineage>
</organism>
<evidence type="ECO:0000313" key="6">
    <source>
        <dbReference type="Proteomes" id="UP000438182"/>
    </source>
</evidence>
<keyword evidence="2" id="KW-1133">Transmembrane helix</keyword>
<feature type="region of interest" description="Disordered" evidence="1">
    <location>
        <begin position="1352"/>
        <end position="1374"/>
    </location>
</feature>
<feature type="domain" description="DUF5979" evidence="4">
    <location>
        <begin position="2430"/>
        <end position="2531"/>
    </location>
</feature>
<keyword evidence="2" id="KW-0472">Membrane</keyword>
<proteinExistence type="predicted"/>
<feature type="region of interest" description="Disordered" evidence="1">
    <location>
        <begin position="506"/>
        <end position="537"/>
    </location>
</feature>
<feature type="compositionally biased region" description="Low complexity" evidence="1">
    <location>
        <begin position="510"/>
        <end position="527"/>
    </location>
</feature>
<keyword evidence="3" id="KW-0732">Signal</keyword>
<feature type="compositionally biased region" description="Low complexity" evidence="1">
    <location>
        <begin position="698"/>
        <end position="723"/>
    </location>
</feature>
<feature type="domain" description="DUF5979" evidence="4">
    <location>
        <begin position="2658"/>
        <end position="2761"/>
    </location>
</feature>
<evidence type="ECO:0000256" key="3">
    <source>
        <dbReference type="SAM" id="SignalP"/>
    </source>
</evidence>
<feature type="domain" description="DUF5979" evidence="4">
    <location>
        <begin position="2204"/>
        <end position="2306"/>
    </location>
</feature>
<gene>
    <name evidence="5" type="ORF">GB864_14580</name>
</gene>
<feature type="chain" id="PRO_5026290961" description="DUF5979 domain-containing protein" evidence="3">
    <location>
        <begin position="26"/>
        <end position="3132"/>
    </location>
</feature>
<feature type="domain" description="DUF5979" evidence="4">
    <location>
        <begin position="1976"/>
        <end position="2096"/>
    </location>
</feature>
<evidence type="ECO:0000256" key="2">
    <source>
        <dbReference type="SAM" id="Phobius"/>
    </source>
</evidence>
<feature type="domain" description="DUF5979" evidence="4">
    <location>
        <begin position="2311"/>
        <end position="2426"/>
    </location>
</feature>
<feature type="domain" description="DUF5979" evidence="4">
    <location>
        <begin position="2767"/>
        <end position="2854"/>
    </location>
</feature>
<evidence type="ECO:0000313" key="5">
    <source>
        <dbReference type="EMBL" id="MWB99775.1"/>
    </source>
</evidence>
<feature type="signal peptide" evidence="3">
    <location>
        <begin position="1"/>
        <end position="25"/>
    </location>
</feature>
<dbReference type="Pfam" id="PF19407">
    <property type="entry name" value="DUF5979"/>
    <property type="match status" value="11"/>
</dbReference>
<reference evidence="5 6" key="1">
    <citation type="submission" date="2019-12" db="EMBL/GenBank/DDBJ databases">
        <authorList>
            <person name="Kim Y.S."/>
        </authorList>
    </citation>
    <scope>NUCLEOTIDE SEQUENCE [LARGE SCALE GENOMIC DNA]</scope>
    <source>
        <strain evidence="5 6">MMS17-SY077</strain>
    </source>
</reference>
<protein>
    <recommendedName>
        <fullName evidence="4">DUF5979 domain-containing protein</fullName>
    </recommendedName>
</protein>
<feature type="domain" description="DUF5979" evidence="4">
    <location>
        <begin position="2992"/>
        <end position="3092"/>
    </location>
</feature>
<feature type="domain" description="DUF5979" evidence="4">
    <location>
        <begin position="2100"/>
        <end position="2199"/>
    </location>
</feature>
<dbReference type="Proteomes" id="UP000438182">
    <property type="component" value="Unassembled WGS sequence"/>
</dbReference>